<accession>A0A4C1V686</accession>
<evidence type="ECO:0000256" key="1">
    <source>
        <dbReference type="SAM" id="MobiDB-lite"/>
    </source>
</evidence>
<organism evidence="2 3">
    <name type="scientific">Eumeta variegata</name>
    <name type="common">Bagworm moth</name>
    <name type="synonym">Eumeta japonica</name>
    <dbReference type="NCBI Taxonomy" id="151549"/>
    <lineage>
        <taxon>Eukaryota</taxon>
        <taxon>Metazoa</taxon>
        <taxon>Ecdysozoa</taxon>
        <taxon>Arthropoda</taxon>
        <taxon>Hexapoda</taxon>
        <taxon>Insecta</taxon>
        <taxon>Pterygota</taxon>
        <taxon>Neoptera</taxon>
        <taxon>Endopterygota</taxon>
        <taxon>Lepidoptera</taxon>
        <taxon>Glossata</taxon>
        <taxon>Ditrysia</taxon>
        <taxon>Tineoidea</taxon>
        <taxon>Psychidae</taxon>
        <taxon>Oiketicinae</taxon>
        <taxon>Eumeta</taxon>
    </lineage>
</organism>
<feature type="region of interest" description="Disordered" evidence="1">
    <location>
        <begin position="15"/>
        <end position="44"/>
    </location>
</feature>
<evidence type="ECO:0000313" key="3">
    <source>
        <dbReference type="Proteomes" id="UP000299102"/>
    </source>
</evidence>
<keyword evidence="3" id="KW-1185">Reference proteome</keyword>
<evidence type="ECO:0000313" key="2">
    <source>
        <dbReference type="EMBL" id="GBP34321.1"/>
    </source>
</evidence>
<proteinExistence type="predicted"/>
<dbReference type="EMBL" id="BGZK01000287">
    <property type="protein sequence ID" value="GBP34321.1"/>
    <property type="molecule type" value="Genomic_DNA"/>
</dbReference>
<reference evidence="2 3" key="1">
    <citation type="journal article" date="2019" name="Commun. Biol.">
        <title>The bagworm genome reveals a unique fibroin gene that provides high tensile strength.</title>
        <authorList>
            <person name="Kono N."/>
            <person name="Nakamura H."/>
            <person name="Ohtoshi R."/>
            <person name="Tomita M."/>
            <person name="Numata K."/>
            <person name="Arakawa K."/>
        </authorList>
    </citation>
    <scope>NUCLEOTIDE SEQUENCE [LARGE SCALE GENOMIC DNA]</scope>
</reference>
<comment type="caution">
    <text evidence="2">The sequence shown here is derived from an EMBL/GenBank/DDBJ whole genome shotgun (WGS) entry which is preliminary data.</text>
</comment>
<gene>
    <name evidence="2" type="ORF">EVAR_7372_1</name>
</gene>
<dbReference type="AlphaFoldDB" id="A0A4C1V686"/>
<protein>
    <submittedName>
        <fullName evidence="2">Uncharacterized protein</fullName>
    </submittedName>
</protein>
<feature type="region of interest" description="Disordered" evidence="1">
    <location>
        <begin position="147"/>
        <end position="172"/>
    </location>
</feature>
<dbReference type="Proteomes" id="UP000299102">
    <property type="component" value="Unassembled WGS sequence"/>
</dbReference>
<sequence length="225" mass="25210">MPETGIIQLISATTANSSRASNREHSPAKGNKRQASLLPDDNASCSDNTIVGPDNESEKSFTFIEIQFHTYALEEERNLKAVIRGNPVDFITDDIQFNLFNQDSLCTRCTESLVVTDYLWLFLAVLPKIEEAKLIFKNLKGCPKAPKIVPKSRPNSKRPTQVPTEPARDDRNFPALVAKNPTRSPGDYFHPTLVRRARRSPNLPTICVYVEMQRTNSMSSSNTVT</sequence>
<dbReference type="OrthoDB" id="8123886at2759"/>
<name>A0A4C1V686_EUMVA</name>